<dbReference type="Gramene" id="OMERI03G25050.1">
    <property type="protein sequence ID" value="OMERI03G25050.1"/>
    <property type="gene ID" value="OMERI03G25050"/>
</dbReference>
<dbReference type="PANTHER" id="PTHR48007">
    <property type="entry name" value="LEUCINE-RICH REPEAT RECEPTOR-LIKE PROTEIN KINASE PXC1"/>
    <property type="match status" value="1"/>
</dbReference>
<dbReference type="GO" id="GO:0004672">
    <property type="term" value="F:protein kinase activity"/>
    <property type="evidence" value="ECO:0007669"/>
    <property type="project" value="InterPro"/>
</dbReference>
<reference evidence="2" key="1">
    <citation type="submission" date="2015-04" db="UniProtKB">
        <authorList>
            <consortium name="EnsemblPlants"/>
        </authorList>
    </citation>
    <scope>IDENTIFICATION</scope>
</reference>
<dbReference type="InterPro" id="IPR011009">
    <property type="entry name" value="Kinase-like_dom_sf"/>
</dbReference>
<protein>
    <recommendedName>
        <fullName evidence="1">Protein kinase domain-containing protein</fullName>
    </recommendedName>
</protein>
<feature type="domain" description="Protein kinase" evidence="1">
    <location>
        <begin position="1"/>
        <end position="145"/>
    </location>
</feature>
<dbReference type="AlphaFoldDB" id="A0A0E0D493"/>
<proteinExistence type="predicted"/>
<dbReference type="eggNOG" id="ENOG502QRTV">
    <property type="taxonomic scope" value="Eukaryota"/>
</dbReference>
<evidence type="ECO:0000259" key="1">
    <source>
        <dbReference type="PROSITE" id="PS50011"/>
    </source>
</evidence>
<evidence type="ECO:0000313" key="3">
    <source>
        <dbReference type="Proteomes" id="UP000008021"/>
    </source>
</evidence>
<dbReference type="STRING" id="40149.A0A0E0D493"/>
<organism evidence="2">
    <name type="scientific">Oryza meridionalis</name>
    <dbReference type="NCBI Taxonomy" id="40149"/>
    <lineage>
        <taxon>Eukaryota</taxon>
        <taxon>Viridiplantae</taxon>
        <taxon>Streptophyta</taxon>
        <taxon>Embryophyta</taxon>
        <taxon>Tracheophyta</taxon>
        <taxon>Spermatophyta</taxon>
        <taxon>Magnoliopsida</taxon>
        <taxon>Liliopsida</taxon>
        <taxon>Poales</taxon>
        <taxon>Poaceae</taxon>
        <taxon>BOP clade</taxon>
        <taxon>Oryzoideae</taxon>
        <taxon>Oryzeae</taxon>
        <taxon>Oryzinae</taxon>
        <taxon>Oryza</taxon>
    </lineage>
</organism>
<keyword evidence="3" id="KW-1185">Reference proteome</keyword>
<dbReference type="GO" id="GO:0005524">
    <property type="term" value="F:ATP binding"/>
    <property type="evidence" value="ECO:0007669"/>
    <property type="project" value="InterPro"/>
</dbReference>
<evidence type="ECO:0000313" key="2">
    <source>
        <dbReference type="EnsemblPlants" id="OMERI03G25050.1"/>
    </source>
</evidence>
<dbReference type="PROSITE" id="PS50011">
    <property type="entry name" value="PROTEIN_KINASE_DOM"/>
    <property type="match status" value="1"/>
</dbReference>
<sequence>MEGREGGELGSAYKAAMRNGVTVAVKRMRDMNRVEFEEHIQMLGDLRHPNVLSPVGYHYRREEKLIVSEFMPRGSLLYVLHGDQRPDRVVLDWPARMRIAVGVVRGMAYLHEKLGIPAMRLVSMDGADFDAIHSCRRGRLTPLAV</sequence>
<dbReference type="InterPro" id="IPR046959">
    <property type="entry name" value="PRK1-6/SRF4-like"/>
</dbReference>
<dbReference type="PANTHER" id="PTHR48007:SF11">
    <property type="entry name" value="OS11G0620500 PROTEIN"/>
    <property type="match status" value="1"/>
</dbReference>
<dbReference type="Gene3D" id="1.10.510.10">
    <property type="entry name" value="Transferase(Phosphotransferase) domain 1"/>
    <property type="match status" value="1"/>
</dbReference>
<accession>A0A0E0D493</accession>
<name>A0A0E0D493_9ORYZ</name>
<dbReference type="InterPro" id="IPR000719">
    <property type="entry name" value="Prot_kinase_dom"/>
</dbReference>
<dbReference type="InterPro" id="IPR001245">
    <property type="entry name" value="Ser-Thr/Tyr_kinase_cat_dom"/>
</dbReference>
<dbReference type="HOGENOM" id="CLU_1952158_0_0_1"/>
<dbReference type="Pfam" id="PF07714">
    <property type="entry name" value="PK_Tyr_Ser-Thr"/>
    <property type="match status" value="1"/>
</dbReference>
<dbReference type="Proteomes" id="UP000008021">
    <property type="component" value="Chromosome 3"/>
</dbReference>
<dbReference type="EnsemblPlants" id="OMERI03G25050.1">
    <property type="protein sequence ID" value="OMERI03G25050.1"/>
    <property type="gene ID" value="OMERI03G25050"/>
</dbReference>
<reference evidence="2" key="2">
    <citation type="submission" date="2018-05" db="EMBL/GenBank/DDBJ databases">
        <title>OmerRS3 (Oryza meridionalis Reference Sequence Version 3).</title>
        <authorList>
            <person name="Zhang J."/>
            <person name="Kudrna D."/>
            <person name="Lee S."/>
            <person name="Talag J."/>
            <person name="Welchert J."/>
            <person name="Wing R.A."/>
        </authorList>
    </citation>
    <scope>NUCLEOTIDE SEQUENCE [LARGE SCALE GENOMIC DNA]</scope>
    <source>
        <strain evidence="2">cv. OR44</strain>
    </source>
</reference>
<dbReference type="SUPFAM" id="SSF56112">
    <property type="entry name" value="Protein kinase-like (PK-like)"/>
    <property type="match status" value="1"/>
</dbReference>